<dbReference type="InParanoid" id="A0A165J4Q1"/>
<accession>A0A165J4Q1</accession>
<evidence type="ECO:0000313" key="3">
    <source>
        <dbReference type="Proteomes" id="UP000076632"/>
    </source>
</evidence>
<dbReference type="EMBL" id="KV407455">
    <property type="protein sequence ID" value="KZF25729.1"/>
    <property type="molecule type" value="Genomic_DNA"/>
</dbReference>
<keyword evidence="1" id="KW-1133">Transmembrane helix</keyword>
<keyword evidence="1" id="KW-0472">Membrane</keyword>
<feature type="transmembrane region" description="Helical" evidence="1">
    <location>
        <begin position="49"/>
        <end position="70"/>
    </location>
</feature>
<dbReference type="AlphaFoldDB" id="A0A165J4Q1"/>
<reference evidence="2 3" key="1">
    <citation type="journal article" date="2016" name="Fungal Biol.">
        <title>The genome of Xylona heveae provides a window into fungal endophytism.</title>
        <authorList>
            <person name="Gazis R."/>
            <person name="Kuo A."/>
            <person name="Riley R."/>
            <person name="LaButti K."/>
            <person name="Lipzen A."/>
            <person name="Lin J."/>
            <person name="Amirebrahimi M."/>
            <person name="Hesse C.N."/>
            <person name="Spatafora J.W."/>
            <person name="Henrissat B."/>
            <person name="Hainaut M."/>
            <person name="Grigoriev I.V."/>
            <person name="Hibbett D.S."/>
        </authorList>
    </citation>
    <scope>NUCLEOTIDE SEQUENCE [LARGE SCALE GENOMIC DNA]</scope>
    <source>
        <strain evidence="2 3">TC161</strain>
    </source>
</reference>
<dbReference type="RefSeq" id="XP_018191284.1">
    <property type="nucleotide sequence ID" value="XM_018334821.1"/>
</dbReference>
<dbReference type="GeneID" id="28899958"/>
<evidence type="ECO:0000313" key="2">
    <source>
        <dbReference type="EMBL" id="KZF25729.1"/>
    </source>
</evidence>
<dbReference type="OrthoDB" id="4829316at2759"/>
<proteinExistence type="predicted"/>
<protein>
    <submittedName>
        <fullName evidence="2">Uncharacterized protein</fullName>
    </submittedName>
</protein>
<name>A0A165J4Q1_XYLHT</name>
<evidence type="ECO:0000256" key="1">
    <source>
        <dbReference type="SAM" id="Phobius"/>
    </source>
</evidence>
<keyword evidence="1" id="KW-0812">Transmembrane</keyword>
<keyword evidence="3" id="KW-1185">Reference proteome</keyword>
<organism evidence="2 3">
    <name type="scientific">Xylona heveae (strain CBS 132557 / TC161)</name>
    <dbReference type="NCBI Taxonomy" id="1328760"/>
    <lineage>
        <taxon>Eukaryota</taxon>
        <taxon>Fungi</taxon>
        <taxon>Dikarya</taxon>
        <taxon>Ascomycota</taxon>
        <taxon>Pezizomycotina</taxon>
        <taxon>Xylonomycetes</taxon>
        <taxon>Xylonales</taxon>
        <taxon>Xylonaceae</taxon>
        <taxon>Xylona</taxon>
    </lineage>
</organism>
<sequence>MPSATPRRGFLASVRNFVAEPHPHARRPVSQAAHSVQSSVYLRRVGRTGIAYVPAAAVLLGWPILAHALLKERV</sequence>
<gene>
    <name evidence="2" type="ORF">L228DRAFT_266185</name>
</gene>
<dbReference type="Proteomes" id="UP000076632">
    <property type="component" value="Unassembled WGS sequence"/>
</dbReference>